<organism evidence="1">
    <name type="scientific">Utricularia reniformis</name>
    <dbReference type="NCBI Taxonomy" id="192314"/>
    <lineage>
        <taxon>Eukaryota</taxon>
        <taxon>Viridiplantae</taxon>
        <taxon>Streptophyta</taxon>
        <taxon>Embryophyta</taxon>
        <taxon>Tracheophyta</taxon>
        <taxon>Spermatophyta</taxon>
        <taxon>Magnoliopsida</taxon>
        <taxon>eudicotyledons</taxon>
        <taxon>Gunneridae</taxon>
        <taxon>Pentapetalae</taxon>
        <taxon>asterids</taxon>
        <taxon>lamiids</taxon>
        <taxon>Lamiales</taxon>
        <taxon>Lentibulariaceae</taxon>
        <taxon>Utricularia</taxon>
    </lineage>
</organism>
<dbReference type="AlphaFoldDB" id="A0A1Y0B0D6"/>
<accession>A0A1Y0B0D6</accession>
<evidence type="ECO:0000313" key="1">
    <source>
        <dbReference type="EMBL" id="ART30848.1"/>
    </source>
</evidence>
<geneLocation type="mitochondrion" evidence="1"/>
<dbReference type="EMBL" id="KY774314">
    <property type="protein sequence ID" value="ART30848.1"/>
    <property type="molecule type" value="Genomic_DNA"/>
</dbReference>
<proteinExistence type="predicted"/>
<reference evidence="1" key="1">
    <citation type="submission" date="2017-03" db="EMBL/GenBank/DDBJ databases">
        <title>The mitochondrial genome of the carnivorous plant Utricularia reniformis (Lentibulariaceae): structure, comparative analysis and evolutionary landmarks.</title>
        <authorList>
            <person name="Silva S.R."/>
            <person name="Alvarenga D.O."/>
            <person name="Michael T.P."/>
            <person name="Miranda V.F.O."/>
            <person name="Varani A.M."/>
        </authorList>
    </citation>
    <scope>NUCLEOTIDE SEQUENCE</scope>
</reference>
<sequence>MATKACRQGFDWPTMINDAMNYGVKEKCLYYSNVSHVPTSELRPTTPLSFMSF</sequence>
<name>A0A1Y0B0D6_9LAMI</name>
<gene>
    <name evidence="1" type="ORF">AEK19_MT0592</name>
</gene>
<protein>
    <recommendedName>
        <fullName evidence="2">Integrase zinc-binding domain-containing protein</fullName>
    </recommendedName>
</protein>
<keyword evidence="1" id="KW-0496">Mitochondrion</keyword>
<evidence type="ECO:0008006" key="2">
    <source>
        <dbReference type="Google" id="ProtNLM"/>
    </source>
</evidence>